<gene>
    <name evidence="2" type="ORF">EVAR_48509_1</name>
</gene>
<feature type="region of interest" description="Disordered" evidence="1">
    <location>
        <begin position="1"/>
        <end position="43"/>
    </location>
</feature>
<keyword evidence="3" id="KW-1185">Reference proteome</keyword>
<accession>A0A4C1Z6U0</accession>
<feature type="compositionally biased region" description="Low complexity" evidence="1">
    <location>
        <begin position="17"/>
        <end position="33"/>
    </location>
</feature>
<comment type="caution">
    <text evidence="2">The sequence shown here is derived from an EMBL/GenBank/DDBJ whole genome shotgun (WGS) entry which is preliminary data.</text>
</comment>
<evidence type="ECO:0000313" key="2">
    <source>
        <dbReference type="EMBL" id="GBP82629.1"/>
    </source>
</evidence>
<organism evidence="2 3">
    <name type="scientific">Eumeta variegata</name>
    <name type="common">Bagworm moth</name>
    <name type="synonym">Eumeta japonica</name>
    <dbReference type="NCBI Taxonomy" id="151549"/>
    <lineage>
        <taxon>Eukaryota</taxon>
        <taxon>Metazoa</taxon>
        <taxon>Ecdysozoa</taxon>
        <taxon>Arthropoda</taxon>
        <taxon>Hexapoda</taxon>
        <taxon>Insecta</taxon>
        <taxon>Pterygota</taxon>
        <taxon>Neoptera</taxon>
        <taxon>Endopterygota</taxon>
        <taxon>Lepidoptera</taxon>
        <taxon>Glossata</taxon>
        <taxon>Ditrysia</taxon>
        <taxon>Tineoidea</taxon>
        <taxon>Psychidae</taxon>
        <taxon>Oiketicinae</taxon>
        <taxon>Eumeta</taxon>
    </lineage>
</organism>
<reference evidence="2 3" key="1">
    <citation type="journal article" date="2019" name="Commun. Biol.">
        <title>The bagworm genome reveals a unique fibroin gene that provides high tensile strength.</title>
        <authorList>
            <person name="Kono N."/>
            <person name="Nakamura H."/>
            <person name="Ohtoshi R."/>
            <person name="Tomita M."/>
            <person name="Numata K."/>
            <person name="Arakawa K."/>
        </authorList>
    </citation>
    <scope>NUCLEOTIDE SEQUENCE [LARGE SCALE GENOMIC DNA]</scope>
</reference>
<dbReference type="AlphaFoldDB" id="A0A4C1Z6U0"/>
<proteinExistence type="predicted"/>
<feature type="compositionally biased region" description="Basic residues" evidence="1">
    <location>
        <begin position="7"/>
        <end position="16"/>
    </location>
</feature>
<evidence type="ECO:0000313" key="3">
    <source>
        <dbReference type="Proteomes" id="UP000299102"/>
    </source>
</evidence>
<dbReference type="Proteomes" id="UP000299102">
    <property type="component" value="Unassembled WGS sequence"/>
</dbReference>
<sequence>MADDKKRRQPRPRPARARGPPRALCRARSARAPRPAPRPRPGRRITVMTFQPDTCRPLDHADALTSTPIRFCNCYSWYSLGHVTRNEPLCRRRGDTHPSVSYGTFSRWKNFSFPTLDKKYWADGNCNRAGAVRSAGGRGAAARARGAGRGGERWQVYARHKQQFISGWQRTRVLGADLIAQHRFRHAHSPHARLYVRPRNSARPVETSRQP</sequence>
<dbReference type="EMBL" id="BGZK01001575">
    <property type="protein sequence ID" value="GBP82629.1"/>
    <property type="molecule type" value="Genomic_DNA"/>
</dbReference>
<name>A0A4C1Z6U0_EUMVA</name>
<protein>
    <submittedName>
        <fullName evidence="2">Uncharacterized protein</fullName>
    </submittedName>
</protein>
<feature type="region of interest" description="Disordered" evidence="1">
    <location>
        <begin position="190"/>
        <end position="211"/>
    </location>
</feature>
<evidence type="ECO:0000256" key="1">
    <source>
        <dbReference type="SAM" id="MobiDB-lite"/>
    </source>
</evidence>